<dbReference type="Pfam" id="PF13534">
    <property type="entry name" value="Fer4_17"/>
    <property type="match status" value="1"/>
</dbReference>
<proteinExistence type="predicted"/>
<dbReference type="PROSITE" id="PS00198">
    <property type="entry name" value="4FE4S_FER_1"/>
    <property type="match status" value="1"/>
</dbReference>
<dbReference type="PANTHER" id="PTHR43312:SF1">
    <property type="entry name" value="NADP-DEPENDENT OXIDOREDUCTASE DOMAIN-CONTAINING PROTEIN"/>
    <property type="match status" value="1"/>
</dbReference>
<dbReference type="InterPro" id="IPR053135">
    <property type="entry name" value="AKR2_Oxidoreductase"/>
</dbReference>
<dbReference type="InterPro" id="IPR017896">
    <property type="entry name" value="4Fe4S_Fe-S-bd"/>
</dbReference>
<dbReference type="GO" id="GO:0046872">
    <property type="term" value="F:metal ion binding"/>
    <property type="evidence" value="ECO:0007669"/>
    <property type="project" value="UniProtKB-KW"/>
</dbReference>
<evidence type="ECO:0000259" key="4">
    <source>
        <dbReference type="PROSITE" id="PS51379"/>
    </source>
</evidence>
<accession>A0A9D1HY17</accession>
<protein>
    <submittedName>
        <fullName evidence="5">Aldo/keto reductase</fullName>
    </submittedName>
</protein>
<dbReference type="SUPFAM" id="SSF51430">
    <property type="entry name" value="NAD(P)-linked oxidoreductase"/>
    <property type="match status" value="1"/>
</dbReference>
<gene>
    <name evidence="5" type="ORF">IAD17_07095</name>
</gene>
<dbReference type="InterPro" id="IPR017900">
    <property type="entry name" value="4Fe4S_Fe_S_CS"/>
</dbReference>
<reference evidence="5" key="1">
    <citation type="submission" date="2020-10" db="EMBL/GenBank/DDBJ databases">
        <authorList>
            <person name="Gilroy R."/>
        </authorList>
    </citation>
    <scope>NUCLEOTIDE SEQUENCE</scope>
    <source>
        <strain evidence="5">ChiHjej12B11-29160</strain>
    </source>
</reference>
<reference evidence="5" key="2">
    <citation type="journal article" date="2021" name="PeerJ">
        <title>Extensive microbial diversity within the chicken gut microbiome revealed by metagenomics and culture.</title>
        <authorList>
            <person name="Gilroy R."/>
            <person name="Ravi A."/>
            <person name="Getino M."/>
            <person name="Pursley I."/>
            <person name="Horton D.L."/>
            <person name="Alikhan N.F."/>
            <person name="Baker D."/>
            <person name="Gharbi K."/>
            <person name="Hall N."/>
            <person name="Watson M."/>
            <person name="Adriaenssens E.M."/>
            <person name="Foster-Nyarko E."/>
            <person name="Jarju S."/>
            <person name="Secka A."/>
            <person name="Antonio M."/>
            <person name="Oren A."/>
            <person name="Chaudhuri R.R."/>
            <person name="La Ragione R."/>
            <person name="Hildebrand F."/>
            <person name="Pallen M.J."/>
        </authorList>
    </citation>
    <scope>NUCLEOTIDE SEQUENCE</scope>
    <source>
        <strain evidence="5">ChiHjej12B11-29160</strain>
    </source>
</reference>
<dbReference type="GO" id="GO:0051536">
    <property type="term" value="F:iron-sulfur cluster binding"/>
    <property type="evidence" value="ECO:0007669"/>
    <property type="project" value="UniProtKB-KW"/>
</dbReference>
<evidence type="ECO:0000313" key="5">
    <source>
        <dbReference type="EMBL" id="HIU24671.1"/>
    </source>
</evidence>
<dbReference type="Gene3D" id="3.20.20.100">
    <property type="entry name" value="NADP-dependent oxidoreductase domain"/>
    <property type="match status" value="1"/>
</dbReference>
<dbReference type="AlphaFoldDB" id="A0A9D1HY17"/>
<name>A0A9D1HY17_9ACTN</name>
<dbReference type="PANTHER" id="PTHR43312">
    <property type="entry name" value="D-THREO-ALDOSE 1-DEHYDROGENASE"/>
    <property type="match status" value="1"/>
</dbReference>
<keyword evidence="1" id="KW-0479">Metal-binding</keyword>
<dbReference type="SUPFAM" id="SSF46548">
    <property type="entry name" value="alpha-helical ferredoxin"/>
    <property type="match status" value="1"/>
</dbReference>
<dbReference type="InterPro" id="IPR023210">
    <property type="entry name" value="NADP_OxRdtase_dom"/>
</dbReference>
<dbReference type="PROSITE" id="PS51379">
    <property type="entry name" value="4FE4S_FER_2"/>
    <property type="match status" value="1"/>
</dbReference>
<evidence type="ECO:0000256" key="2">
    <source>
        <dbReference type="ARBA" id="ARBA00023004"/>
    </source>
</evidence>
<keyword evidence="3" id="KW-0411">Iron-sulfur</keyword>
<evidence type="ECO:0000256" key="1">
    <source>
        <dbReference type="ARBA" id="ARBA00022723"/>
    </source>
</evidence>
<evidence type="ECO:0000313" key="6">
    <source>
        <dbReference type="Proteomes" id="UP000824078"/>
    </source>
</evidence>
<dbReference type="Pfam" id="PF00248">
    <property type="entry name" value="Aldo_ket_red"/>
    <property type="match status" value="1"/>
</dbReference>
<evidence type="ECO:0000256" key="3">
    <source>
        <dbReference type="ARBA" id="ARBA00023014"/>
    </source>
</evidence>
<dbReference type="InterPro" id="IPR036812">
    <property type="entry name" value="NAD(P)_OxRdtase_dom_sf"/>
</dbReference>
<keyword evidence="2" id="KW-0408">Iron</keyword>
<dbReference type="EMBL" id="DVMQ01000018">
    <property type="protein sequence ID" value="HIU24671.1"/>
    <property type="molecule type" value="Genomic_DNA"/>
</dbReference>
<feature type="domain" description="4Fe-4S ferredoxin-type" evidence="4">
    <location>
        <begin position="285"/>
        <end position="314"/>
    </location>
</feature>
<sequence length="323" mass="35694">MAAGHAPLFSAFAEAMREVGPTAREQLYFQMHFGANYVSPQAEYGWTTNLDAMKHSIDWELSVLGTDYIDFGFIHCIDEASDLNQYIASGALDYVRALHERGVIHHLGLSTHNPKLANRVLDLGIIDLMMFSINPVYDYAQGTYGLGTSAERQALYQRCVDEGVGISVMKAFAGGQLLDATRSPFHQALTRYQCLQYALDTPGVVCIVPGVRNRKDLHELLGFFEVSDKERDYSVLSDLAPENAAGRCVYCNHCAPCSQGIHIGLVNKYYDLTLAGDVLAQDHYAKLERKAGDCVSCGHCNSRCPFGMDQVARMHEIASYFGA</sequence>
<dbReference type="Proteomes" id="UP000824078">
    <property type="component" value="Unassembled WGS sequence"/>
</dbReference>
<organism evidence="5 6">
    <name type="scientific">Candidatus Coprovicinus avistercoris</name>
    <dbReference type="NCBI Taxonomy" id="2840754"/>
    <lineage>
        <taxon>Bacteria</taxon>
        <taxon>Bacillati</taxon>
        <taxon>Actinomycetota</taxon>
        <taxon>Coriobacteriia</taxon>
        <taxon>Coriobacteriales</taxon>
        <taxon>Coriobacteriaceae</taxon>
        <taxon>Coriobacteriaceae incertae sedis</taxon>
        <taxon>Candidatus Coprovicinus</taxon>
    </lineage>
</organism>
<comment type="caution">
    <text evidence="5">The sequence shown here is derived from an EMBL/GenBank/DDBJ whole genome shotgun (WGS) entry which is preliminary data.</text>
</comment>